<dbReference type="EMBL" id="JASCZI010152466">
    <property type="protein sequence ID" value="MED6176173.1"/>
    <property type="molecule type" value="Genomic_DNA"/>
</dbReference>
<feature type="region of interest" description="Disordered" evidence="1">
    <location>
        <begin position="37"/>
        <end position="63"/>
    </location>
</feature>
<dbReference type="Proteomes" id="UP001341840">
    <property type="component" value="Unassembled WGS sequence"/>
</dbReference>
<evidence type="ECO:0000313" key="2">
    <source>
        <dbReference type="EMBL" id="MED6176173.1"/>
    </source>
</evidence>
<gene>
    <name evidence="2" type="ORF">PIB30_085555</name>
</gene>
<proteinExistence type="predicted"/>
<name>A0ABU6VU21_9FABA</name>
<keyword evidence="3" id="KW-1185">Reference proteome</keyword>
<evidence type="ECO:0000256" key="1">
    <source>
        <dbReference type="SAM" id="MobiDB-lite"/>
    </source>
</evidence>
<comment type="caution">
    <text evidence="2">The sequence shown here is derived from an EMBL/GenBank/DDBJ whole genome shotgun (WGS) entry which is preliminary data.</text>
</comment>
<organism evidence="2 3">
    <name type="scientific">Stylosanthes scabra</name>
    <dbReference type="NCBI Taxonomy" id="79078"/>
    <lineage>
        <taxon>Eukaryota</taxon>
        <taxon>Viridiplantae</taxon>
        <taxon>Streptophyta</taxon>
        <taxon>Embryophyta</taxon>
        <taxon>Tracheophyta</taxon>
        <taxon>Spermatophyta</taxon>
        <taxon>Magnoliopsida</taxon>
        <taxon>eudicotyledons</taxon>
        <taxon>Gunneridae</taxon>
        <taxon>Pentapetalae</taxon>
        <taxon>rosids</taxon>
        <taxon>fabids</taxon>
        <taxon>Fabales</taxon>
        <taxon>Fabaceae</taxon>
        <taxon>Papilionoideae</taxon>
        <taxon>50 kb inversion clade</taxon>
        <taxon>dalbergioids sensu lato</taxon>
        <taxon>Dalbergieae</taxon>
        <taxon>Pterocarpus clade</taxon>
        <taxon>Stylosanthes</taxon>
    </lineage>
</organism>
<accession>A0ABU6VU21</accession>
<protein>
    <submittedName>
        <fullName evidence="2">Uncharacterized protein</fullName>
    </submittedName>
</protein>
<evidence type="ECO:0000313" key="3">
    <source>
        <dbReference type="Proteomes" id="UP001341840"/>
    </source>
</evidence>
<sequence>MRKEIRVPYHFVRIERKNIERASLSRKRCVNRNSGVKVTATGSDHSKTDRTGKSVIRTPDQAGPSIRSEMHWNTRVEPDGFCEKKTVMEETTPDSTKSDDFRFERVRGDDAGLVWRRRQCALLRHEWAFFCRFCILNGVLYSPPSTVSGPCPC</sequence>
<reference evidence="2 3" key="1">
    <citation type="journal article" date="2023" name="Plants (Basel)">
        <title>Bridging the Gap: Combining Genomics and Transcriptomics Approaches to Understand Stylosanthes scabra, an Orphan Legume from the Brazilian Caatinga.</title>
        <authorList>
            <person name="Ferreira-Neto J.R.C."/>
            <person name="da Silva M.D."/>
            <person name="Binneck E."/>
            <person name="de Melo N.F."/>
            <person name="da Silva R.H."/>
            <person name="de Melo A.L.T.M."/>
            <person name="Pandolfi V."/>
            <person name="Bustamante F.O."/>
            <person name="Brasileiro-Vidal A.C."/>
            <person name="Benko-Iseppon A.M."/>
        </authorList>
    </citation>
    <scope>NUCLEOTIDE SEQUENCE [LARGE SCALE GENOMIC DNA]</scope>
    <source>
        <tissue evidence="2">Leaves</tissue>
    </source>
</reference>